<keyword evidence="3" id="KW-1185">Reference proteome</keyword>
<keyword evidence="1" id="KW-0812">Transmembrane</keyword>
<dbReference type="GeneID" id="37024041"/>
<sequence>MHEIRVIVMINLLFSFTHIFVSPLYLTINPNCGEGDHIKNKISDLLLLSTFIFSPFRYFLTVCTDTFSHFHLPASSQIIYAAQSGFRENAKIVGKLI</sequence>
<evidence type="ECO:0000313" key="2">
    <source>
        <dbReference type="EMBL" id="PWN35104.1"/>
    </source>
</evidence>
<keyword evidence="1" id="KW-1133">Transmembrane helix</keyword>
<name>A0A316VCS1_9BASI</name>
<proteinExistence type="predicted"/>
<keyword evidence="1" id="KW-0472">Membrane</keyword>
<dbReference type="EMBL" id="KZ819603">
    <property type="protein sequence ID" value="PWN35104.1"/>
    <property type="molecule type" value="Genomic_DNA"/>
</dbReference>
<evidence type="ECO:0000256" key="1">
    <source>
        <dbReference type="SAM" id="Phobius"/>
    </source>
</evidence>
<dbReference type="AlphaFoldDB" id="A0A316VCS1"/>
<gene>
    <name evidence="2" type="ORF">FA14DRAFT_37673</name>
</gene>
<dbReference type="RefSeq" id="XP_025355406.1">
    <property type="nucleotide sequence ID" value="XM_025502260.1"/>
</dbReference>
<reference evidence="2 3" key="1">
    <citation type="journal article" date="2018" name="Mol. Biol. Evol.">
        <title>Broad Genomic Sampling Reveals a Smut Pathogenic Ancestry of the Fungal Clade Ustilaginomycotina.</title>
        <authorList>
            <person name="Kijpornyongpan T."/>
            <person name="Mondo S.J."/>
            <person name="Barry K."/>
            <person name="Sandor L."/>
            <person name="Lee J."/>
            <person name="Lipzen A."/>
            <person name="Pangilinan J."/>
            <person name="LaButti K."/>
            <person name="Hainaut M."/>
            <person name="Henrissat B."/>
            <person name="Grigoriev I.V."/>
            <person name="Spatafora J.W."/>
            <person name="Aime M.C."/>
        </authorList>
    </citation>
    <scope>NUCLEOTIDE SEQUENCE [LARGE SCALE GENOMIC DNA]</scope>
    <source>
        <strain evidence="2 3">MCA 3882</strain>
    </source>
</reference>
<feature type="transmembrane region" description="Helical" evidence="1">
    <location>
        <begin position="7"/>
        <end position="26"/>
    </location>
</feature>
<protein>
    <submittedName>
        <fullName evidence="2">Uncharacterized protein</fullName>
    </submittedName>
</protein>
<dbReference type="Proteomes" id="UP000245771">
    <property type="component" value="Unassembled WGS sequence"/>
</dbReference>
<evidence type="ECO:0000313" key="3">
    <source>
        <dbReference type="Proteomes" id="UP000245771"/>
    </source>
</evidence>
<dbReference type="InParanoid" id="A0A316VCS1"/>
<organism evidence="2 3">
    <name type="scientific">Meira miltonrushii</name>
    <dbReference type="NCBI Taxonomy" id="1280837"/>
    <lineage>
        <taxon>Eukaryota</taxon>
        <taxon>Fungi</taxon>
        <taxon>Dikarya</taxon>
        <taxon>Basidiomycota</taxon>
        <taxon>Ustilaginomycotina</taxon>
        <taxon>Exobasidiomycetes</taxon>
        <taxon>Exobasidiales</taxon>
        <taxon>Brachybasidiaceae</taxon>
        <taxon>Meira</taxon>
    </lineage>
</organism>
<accession>A0A316VCS1</accession>